<reference evidence="1 2" key="1">
    <citation type="submission" date="2019-02" db="EMBL/GenBank/DDBJ databases">
        <title>Deep-cultivation of Planctomycetes and their phenomic and genomic characterization uncovers novel biology.</title>
        <authorList>
            <person name="Wiegand S."/>
            <person name="Jogler M."/>
            <person name="Boedeker C."/>
            <person name="Pinto D."/>
            <person name="Vollmers J."/>
            <person name="Rivas-Marin E."/>
            <person name="Kohn T."/>
            <person name="Peeters S.H."/>
            <person name="Heuer A."/>
            <person name="Rast P."/>
            <person name="Oberbeckmann S."/>
            <person name="Bunk B."/>
            <person name="Jeske O."/>
            <person name="Meyerdierks A."/>
            <person name="Storesund J.E."/>
            <person name="Kallscheuer N."/>
            <person name="Luecker S."/>
            <person name="Lage O.M."/>
            <person name="Pohl T."/>
            <person name="Merkel B.J."/>
            <person name="Hornburger P."/>
            <person name="Mueller R.-W."/>
            <person name="Bruemmer F."/>
            <person name="Labrenz M."/>
            <person name="Spormann A.M."/>
            <person name="Op den Camp H."/>
            <person name="Overmann J."/>
            <person name="Amann R."/>
            <person name="Jetten M.S.M."/>
            <person name="Mascher T."/>
            <person name="Medema M.H."/>
            <person name="Devos D.P."/>
            <person name="Kaster A.-K."/>
            <person name="Ovreas L."/>
            <person name="Rohde M."/>
            <person name="Galperin M.Y."/>
            <person name="Jogler C."/>
        </authorList>
    </citation>
    <scope>NUCLEOTIDE SEQUENCE [LARGE SCALE GENOMIC DNA]</scope>
    <source>
        <strain evidence="1 2">Mal4</strain>
    </source>
</reference>
<protein>
    <recommendedName>
        <fullName evidence="3">Ferritin-like domain protein</fullName>
    </recommendedName>
</protein>
<dbReference type="EMBL" id="CP036275">
    <property type="protein sequence ID" value="QDU38598.1"/>
    <property type="molecule type" value="Genomic_DNA"/>
</dbReference>
<dbReference type="Proteomes" id="UP000320496">
    <property type="component" value="Chromosome"/>
</dbReference>
<name>A0A517Z7Z1_9PLAN</name>
<sequence length="151" mass="17642">MAYHQVRDIFEQVRKFHREFRNALLESEPHQHDLDVEALIELARDEERADEACLARYSSDAEPNILDTWIQYVPDEGVVRTIQEAEVSPGMDLNEIIEKKIEFDDALVQLYAQLGDQVSGPRLQEAFRSLHDLTVRRREQDAWKLLDTHGK</sequence>
<organism evidence="1 2">
    <name type="scientific">Maioricimonas rarisocia</name>
    <dbReference type="NCBI Taxonomy" id="2528026"/>
    <lineage>
        <taxon>Bacteria</taxon>
        <taxon>Pseudomonadati</taxon>
        <taxon>Planctomycetota</taxon>
        <taxon>Planctomycetia</taxon>
        <taxon>Planctomycetales</taxon>
        <taxon>Planctomycetaceae</taxon>
        <taxon>Maioricimonas</taxon>
    </lineage>
</organism>
<evidence type="ECO:0000313" key="2">
    <source>
        <dbReference type="Proteomes" id="UP000320496"/>
    </source>
</evidence>
<keyword evidence="2" id="KW-1185">Reference proteome</keyword>
<evidence type="ECO:0000313" key="1">
    <source>
        <dbReference type="EMBL" id="QDU38598.1"/>
    </source>
</evidence>
<dbReference type="RefSeq" id="WP_145369862.1">
    <property type="nucleotide sequence ID" value="NZ_CP036275.1"/>
</dbReference>
<dbReference type="KEGG" id="mri:Mal4_29270"/>
<accession>A0A517Z7Z1</accession>
<dbReference type="AlphaFoldDB" id="A0A517Z7Z1"/>
<gene>
    <name evidence="1" type="ORF">Mal4_29270</name>
</gene>
<dbReference type="OrthoDB" id="291660at2"/>
<proteinExistence type="predicted"/>
<evidence type="ECO:0008006" key="3">
    <source>
        <dbReference type="Google" id="ProtNLM"/>
    </source>
</evidence>